<accession>A0A481YT28</accession>
<dbReference type="Pfam" id="PF00271">
    <property type="entry name" value="Helicase_C"/>
    <property type="match status" value="1"/>
</dbReference>
<feature type="domain" description="Helicase ATP-binding" evidence="6">
    <location>
        <begin position="19"/>
        <end position="205"/>
    </location>
</feature>
<feature type="region of interest" description="Disordered" evidence="5">
    <location>
        <begin position="458"/>
        <end position="480"/>
    </location>
</feature>
<dbReference type="GO" id="GO:0016787">
    <property type="term" value="F:hydrolase activity"/>
    <property type="evidence" value="ECO:0007669"/>
    <property type="project" value="UniProtKB-KW"/>
</dbReference>
<gene>
    <name evidence="8" type="ORF">LCMAC102_02280</name>
</gene>
<evidence type="ECO:0000256" key="4">
    <source>
        <dbReference type="ARBA" id="ARBA00022840"/>
    </source>
</evidence>
<dbReference type="PROSITE" id="PS51194">
    <property type="entry name" value="HELICASE_CTER"/>
    <property type="match status" value="1"/>
</dbReference>
<dbReference type="PANTHER" id="PTHR47396">
    <property type="entry name" value="TYPE I RESTRICTION ENZYME ECOKI R PROTEIN"/>
    <property type="match status" value="1"/>
</dbReference>
<sequence length="812" mass="95189">MLTLRESQQEAIDCFEGYFYGRNKNERGIMSCCCGFGKTFVTYKIIEQCIGKGELFFVYVTSRIKLVNQAIKDRLEYLPNVDLEILGLCSDIDKNNQGINKLNKEGIKAAVFLNISRKKPLLIITTYDSAHHIVEALEDEPDLQPDLIILDEAHNTTGDKQAQKRKIIDPDLDTFSSNKYLYITATPVELIKKNKKSGFRNDETIYTMKNEKIYGKIFYEYSFYEGFRDGILCKFKTVHFEEKNEIDKQLRKIIQQKDKIEKQAYYFRQVADFMLESIQKYHLKHSLVYLSDKSKALCFKQIIDENPNADVEISTVLSGQPKRERRLNEFNFKQRGRPKILLSVGIYNEGIDIRLIDSVLFVEKRNSETVIVQNIGRCLRNTRDTDYYKKECAYVLMPTILHELDNNEKFSSNFKPIRHIIDELNRQQNNFFCKKFVKDKREKDDEYNIDDDELKSFKEDQDTKEVEKGQEYQTPEERKTSYDNAYDEVKNEKLLPLNITDTTERVSGISLQKVKDIISRHSIKTLVQYTKLVKSETESDLLLCDFPHKYFGNEFISYGDLFGIGTFTQDEAMNFIYDNFTSKPDNKITNGKEWNEYFYDYINDRLEETGRHQYLEDVIKIPLKPKSYYLGEWDKENGWATFLSTDPSRTPFKTILTNNTIAKNSNSNLSNILNYDKQKVRLAQGKFNEFVGYDPEKHLPELKGWVDKFLGINCVLIPRILTRRGSENYKSVQIWAKRIQDVPTCRIPAIIYVFTQKLRYDPDIIACETQFNAKRTGDRTREQTLPPNNTITEEIELLDVMAREYIQMNKTN</sequence>
<dbReference type="InterPro" id="IPR001650">
    <property type="entry name" value="Helicase_C-like"/>
</dbReference>
<dbReference type="PANTHER" id="PTHR47396:SF1">
    <property type="entry name" value="ATP-DEPENDENT HELICASE IRC3-RELATED"/>
    <property type="match status" value="1"/>
</dbReference>
<feature type="domain" description="Helicase C-terminal" evidence="7">
    <location>
        <begin position="277"/>
        <end position="425"/>
    </location>
</feature>
<dbReference type="PROSITE" id="PS51192">
    <property type="entry name" value="HELICASE_ATP_BIND_1"/>
    <property type="match status" value="1"/>
</dbReference>
<dbReference type="InterPro" id="IPR006935">
    <property type="entry name" value="Helicase/UvrB_N"/>
</dbReference>
<evidence type="ECO:0000256" key="3">
    <source>
        <dbReference type="ARBA" id="ARBA00022806"/>
    </source>
</evidence>
<reference evidence="8" key="1">
    <citation type="journal article" date="2019" name="MBio">
        <title>Virus Genomes from Deep Sea Sediments Expand the Ocean Megavirome and Support Independent Origins of Viral Gigantism.</title>
        <authorList>
            <person name="Backstrom D."/>
            <person name="Yutin N."/>
            <person name="Jorgensen S.L."/>
            <person name="Dharamshi J."/>
            <person name="Homa F."/>
            <person name="Zaremba-Niedwiedzka K."/>
            <person name="Spang A."/>
            <person name="Wolf Y.I."/>
            <person name="Koonin E.V."/>
            <person name="Ettema T.J."/>
        </authorList>
    </citation>
    <scope>NUCLEOTIDE SEQUENCE</scope>
</reference>
<evidence type="ECO:0000259" key="6">
    <source>
        <dbReference type="PROSITE" id="PS51192"/>
    </source>
</evidence>
<dbReference type="InterPro" id="IPR027417">
    <property type="entry name" value="P-loop_NTPase"/>
</dbReference>
<dbReference type="InterPro" id="IPR050742">
    <property type="entry name" value="Helicase_Restrict-Modif_Enz"/>
</dbReference>
<dbReference type="SMART" id="SM00487">
    <property type="entry name" value="DEXDc"/>
    <property type="match status" value="1"/>
</dbReference>
<evidence type="ECO:0000256" key="5">
    <source>
        <dbReference type="SAM" id="MobiDB-lite"/>
    </source>
</evidence>
<keyword evidence="4" id="KW-0067">ATP-binding</keyword>
<dbReference type="GO" id="GO:0004386">
    <property type="term" value="F:helicase activity"/>
    <property type="evidence" value="ECO:0007669"/>
    <property type="project" value="UniProtKB-KW"/>
</dbReference>
<evidence type="ECO:0000256" key="1">
    <source>
        <dbReference type="ARBA" id="ARBA00022741"/>
    </source>
</evidence>
<keyword evidence="2" id="KW-0378">Hydrolase</keyword>
<evidence type="ECO:0000259" key="7">
    <source>
        <dbReference type="PROSITE" id="PS51194"/>
    </source>
</evidence>
<dbReference type="InterPro" id="IPR014001">
    <property type="entry name" value="Helicase_ATP-bd"/>
</dbReference>
<dbReference type="Gene3D" id="3.40.50.300">
    <property type="entry name" value="P-loop containing nucleotide triphosphate hydrolases"/>
    <property type="match status" value="2"/>
</dbReference>
<evidence type="ECO:0000256" key="2">
    <source>
        <dbReference type="ARBA" id="ARBA00022801"/>
    </source>
</evidence>
<organism evidence="8">
    <name type="scientific">Marseillevirus LCMAC102</name>
    <dbReference type="NCBI Taxonomy" id="2506603"/>
    <lineage>
        <taxon>Viruses</taxon>
        <taxon>Varidnaviria</taxon>
        <taxon>Bamfordvirae</taxon>
        <taxon>Nucleocytoviricota</taxon>
        <taxon>Megaviricetes</taxon>
        <taxon>Pimascovirales</taxon>
        <taxon>Pimascovirales incertae sedis</taxon>
        <taxon>Marseilleviridae</taxon>
    </lineage>
</organism>
<evidence type="ECO:0000313" key="8">
    <source>
        <dbReference type="EMBL" id="QBK86433.1"/>
    </source>
</evidence>
<dbReference type="GO" id="GO:0005524">
    <property type="term" value="F:ATP binding"/>
    <property type="evidence" value="ECO:0007669"/>
    <property type="project" value="UniProtKB-KW"/>
</dbReference>
<name>A0A481YT28_9VIRU</name>
<protein>
    <submittedName>
        <fullName evidence="8">Helicase</fullName>
    </submittedName>
</protein>
<proteinExistence type="predicted"/>
<keyword evidence="3 8" id="KW-0347">Helicase</keyword>
<dbReference type="GO" id="GO:0003677">
    <property type="term" value="F:DNA binding"/>
    <property type="evidence" value="ECO:0007669"/>
    <property type="project" value="InterPro"/>
</dbReference>
<keyword evidence="1" id="KW-0547">Nucleotide-binding</keyword>
<dbReference type="SUPFAM" id="SSF52540">
    <property type="entry name" value="P-loop containing nucleoside triphosphate hydrolases"/>
    <property type="match status" value="1"/>
</dbReference>
<dbReference type="EMBL" id="MK500334">
    <property type="protein sequence ID" value="QBK86433.1"/>
    <property type="molecule type" value="Genomic_DNA"/>
</dbReference>
<dbReference type="Pfam" id="PF04851">
    <property type="entry name" value="ResIII"/>
    <property type="match status" value="1"/>
</dbReference>